<evidence type="ECO:0000256" key="3">
    <source>
        <dbReference type="ARBA" id="ARBA00014615"/>
    </source>
</evidence>
<dbReference type="GO" id="GO:0033615">
    <property type="term" value="P:mitochondrial proton-transporting ATP synthase complex assembly"/>
    <property type="evidence" value="ECO:0007669"/>
    <property type="project" value="TreeGrafter"/>
</dbReference>
<comment type="function">
    <text evidence="8">Has a dual role in the assembly of mitochondrial ATPase.</text>
</comment>
<evidence type="ECO:0000256" key="7">
    <source>
        <dbReference type="ARBA" id="ARBA00023049"/>
    </source>
</evidence>
<keyword evidence="10" id="KW-1185">Reference proteome</keyword>
<reference evidence="9 10" key="1">
    <citation type="submission" date="2016-07" db="EMBL/GenBank/DDBJ databases">
        <title>Pervasive Adenine N6-methylation of Active Genes in Fungi.</title>
        <authorList>
            <consortium name="DOE Joint Genome Institute"/>
            <person name="Mondo S.J."/>
            <person name="Dannebaum R.O."/>
            <person name="Kuo R.C."/>
            <person name="Labutti K."/>
            <person name="Haridas S."/>
            <person name="Kuo A."/>
            <person name="Salamov A."/>
            <person name="Ahrendt S.R."/>
            <person name="Lipzen A."/>
            <person name="Sullivan W."/>
            <person name="Andreopoulos W.B."/>
            <person name="Clum A."/>
            <person name="Lindquist E."/>
            <person name="Daum C."/>
            <person name="Ramamoorthy G.K."/>
            <person name="Gryganskyi A."/>
            <person name="Culley D."/>
            <person name="Magnuson J.K."/>
            <person name="James T.Y."/>
            <person name="O'Malley M.A."/>
            <person name="Stajich J.E."/>
            <person name="Spatafora J.W."/>
            <person name="Visel A."/>
            <person name="Grigoriev I.V."/>
        </authorList>
    </citation>
    <scope>NUCLEOTIDE SEQUENCE [LARGE SCALE GENOMIC DNA]</scope>
    <source>
        <strain evidence="9 10">NRRL 2496</strain>
    </source>
</reference>
<keyword evidence="6 8" id="KW-0378">Hydrolase</keyword>
<gene>
    <name evidence="9" type="ORF">BCR43DRAFT_498258</name>
</gene>
<sequence>MKLFGEPFHYTEQQCTQELAELFETSPHVRNLLQAIYALNPKALKGGITCRTCAGTVQANRRGYYSVPYKRVVLCADNIRSKEQLEQTLMHELVHAFDNTRKGKFQSMCHLIACGEVRASALGK</sequence>
<organism evidence="9 10">
    <name type="scientific">Syncephalastrum racemosum</name>
    <name type="common">Filamentous fungus</name>
    <dbReference type="NCBI Taxonomy" id="13706"/>
    <lineage>
        <taxon>Eukaryota</taxon>
        <taxon>Fungi</taxon>
        <taxon>Fungi incertae sedis</taxon>
        <taxon>Mucoromycota</taxon>
        <taxon>Mucoromycotina</taxon>
        <taxon>Mucoromycetes</taxon>
        <taxon>Mucorales</taxon>
        <taxon>Syncephalastraceae</taxon>
        <taxon>Syncephalastrum</taxon>
    </lineage>
</organism>
<comment type="caution">
    <text evidence="9">The sequence shown here is derived from an EMBL/GenBank/DDBJ whole genome shotgun (WGS) entry which is preliminary data.</text>
</comment>
<dbReference type="EC" id="3.4.24.-" evidence="8"/>
<proteinExistence type="inferred from homology"/>
<accession>A0A1X2H3R0</accession>
<dbReference type="GO" id="GO:0034982">
    <property type="term" value="P:mitochondrial protein processing"/>
    <property type="evidence" value="ECO:0007669"/>
    <property type="project" value="TreeGrafter"/>
</dbReference>
<evidence type="ECO:0000313" key="10">
    <source>
        <dbReference type="Proteomes" id="UP000242180"/>
    </source>
</evidence>
<comment type="subcellular location">
    <subcellularLocation>
        <location evidence="1 8">Mitochondrion inner membrane</location>
        <topology evidence="1 8">Peripheral membrane protein</topology>
        <orientation evidence="1 8">Intermembrane side</orientation>
    </subcellularLocation>
</comment>
<evidence type="ECO:0000313" key="9">
    <source>
        <dbReference type="EMBL" id="ORY92379.1"/>
    </source>
</evidence>
<dbReference type="Pfam" id="PF09768">
    <property type="entry name" value="Peptidase_M76"/>
    <property type="match status" value="1"/>
</dbReference>
<dbReference type="Proteomes" id="UP000242180">
    <property type="component" value="Unassembled WGS sequence"/>
</dbReference>
<dbReference type="EMBL" id="MCGN01000010">
    <property type="protein sequence ID" value="ORY92379.1"/>
    <property type="molecule type" value="Genomic_DNA"/>
</dbReference>
<dbReference type="OrthoDB" id="285308at2759"/>
<keyword evidence="4 8" id="KW-0645">Protease</keyword>
<protein>
    <recommendedName>
        <fullName evidence="3 8">Mitochondrial inner membrane protease ATP23</fullName>
        <ecNumber evidence="8">3.4.24.-</ecNumber>
    </recommendedName>
</protein>
<keyword evidence="5 8" id="KW-0479">Metal-binding</keyword>
<dbReference type="GO" id="GO:0046872">
    <property type="term" value="F:metal ion binding"/>
    <property type="evidence" value="ECO:0007669"/>
    <property type="project" value="UniProtKB-KW"/>
</dbReference>
<evidence type="ECO:0000256" key="8">
    <source>
        <dbReference type="RuleBase" id="RU364057"/>
    </source>
</evidence>
<dbReference type="GO" id="GO:0004222">
    <property type="term" value="F:metalloendopeptidase activity"/>
    <property type="evidence" value="ECO:0007669"/>
    <property type="project" value="InterPro"/>
</dbReference>
<keyword evidence="7 8" id="KW-0482">Metalloprotease</keyword>
<evidence type="ECO:0000256" key="4">
    <source>
        <dbReference type="ARBA" id="ARBA00022670"/>
    </source>
</evidence>
<dbReference type="PANTHER" id="PTHR21711">
    <property type="entry name" value="MITOCHONDRIAL INNER MEMBRANE PROTEASE"/>
    <property type="match status" value="1"/>
</dbReference>
<dbReference type="InterPro" id="IPR019165">
    <property type="entry name" value="Peptidase_M76_ATP23"/>
</dbReference>
<dbReference type="PANTHER" id="PTHR21711:SF0">
    <property type="entry name" value="MITOCHONDRIAL INNER MEMBRANE PROTEASE ATP23 HOMOLOG"/>
    <property type="match status" value="1"/>
</dbReference>
<keyword evidence="8" id="KW-0472">Membrane</keyword>
<dbReference type="STRING" id="13706.A0A1X2H3R0"/>
<evidence type="ECO:0000256" key="6">
    <source>
        <dbReference type="ARBA" id="ARBA00022801"/>
    </source>
</evidence>
<evidence type="ECO:0000256" key="5">
    <source>
        <dbReference type="ARBA" id="ARBA00022723"/>
    </source>
</evidence>
<dbReference type="InParanoid" id="A0A1X2H3R0"/>
<evidence type="ECO:0000256" key="2">
    <source>
        <dbReference type="ARBA" id="ARBA00009915"/>
    </source>
</evidence>
<evidence type="ECO:0000256" key="1">
    <source>
        <dbReference type="ARBA" id="ARBA00004137"/>
    </source>
</evidence>
<keyword evidence="8" id="KW-0999">Mitochondrion inner membrane</keyword>
<dbReference type="AlphaFoldDB" id="A0A1X2H3R0"/>
<name>A0A1X2H3R0_SYNRA</name>
<dbReference type="GO" id="GO:0005743">
    <property type="term" value="C:mitochondrial inner membrane"/>
    <property type="evidence" value="ECO:0007669"/>
    <property type="project" value="UniProtKB-SubCell"/>
</dbReference>
<comment type="similarity">
    <text evidence="2 8">Belongs to the peptidase M76 family.</text>
</comment>
<keyword evidence="8" id="KW-0496">Mitochondrion</keyword>